<accession>A0A9D2G3R0</accession>
<reference evidence="1" key="2">
    <citation type="submission" date="2021-04" db="EMBL/GenBank/DDBJ databases">
        <authorList>
            <person name="Gilroy R."/>
        </authorList>
    </citation>
    <scope>NUCLEOTIDE SEQUENCE</scope>
    <source>
        <strain evidence="1">CHK169-4300</strain>
    </source>
</reference>
<protein>
    <submittedName>
        <fullName evidence="1">Uncharacterized protein</fullName>
    </submittedName>
</protein>
<name>A0A9D2G3R0_9LACT</name>
<reference evidence="1" key="1">
    <citation type="journal article" date="2021" name="PeerJ">
        <title>Extensive microbial diversity within the chicken gut microbiome revealed by metagenomics and culture.</title>
        <authorList>
            <person name="Gilroy R."/>
            <person name="Ravi A."/>
            <person name="Getino M."/>
            <person name="Pursley I."/>
            <person name="Horton D.L."/>
            <person name="Alikhan N.F."/>
            <person name="Baker D."/>
            <person name="Gharbi K."/>
            <person name="Hall N."/>
            <person name="Watson M."/>
            <person name="Adriaenssens E.M."/>
            <person name="Foster-Nyarko E."/>
            <person name="Jarju S."/>
            <person name="Secka A."/>
            <person name="Antonio M."/>
            <person name="Oren A."/>
            <person name="Chaudhuri R.R."/>
            <person name="La Ragione R."/>
            <person name="Hildebrand F."/>
            <person name="Pallen M.J."/>
        </authorList>
    </citation>
    <scope>NUCLEOTIDE SEQUENCE</scope>
    <source>
        <strain evidence="1">CHK169-4300</strain>
    </source>
</reference>
<proteinExistence type="predicted"/>
<gene>
    <name evidence="1" type="ORF">H9808_08680</name>
</gene>
<dbReference type="EMBL" id="DXAZ01000147">
    <property type="protein sequence ID" value="HIZ71820.1"/>
    <property type="molecule type" value="Genomic_DNA"/>
</dbReference>
<sequence length="69" mass="8210">MDKLKNISTSELLNELIERNALFRVDCGLYRNWELKGKYQFSDIKLPSAYPIYVGNSIIDRMIKWECEH</sequence>
<dbReference type="Proteomes" id="UP000824106">
    <property type="component" value="Unassembled WGS sequence"/>
</dbReference>
<organism evidence="1 2">
    <name type="scientific">Candidatus Atopostipes pullistercoris</name>
    <dbReference type="NCBI Taxonomy" id="2838467"/>
    <lineage>
        <taxon>Bacteria</taxon>
        <taxon>Bacillati</taxon>
        <taxon>Bacillota</taxon>
        <taxon>Bacilli</taxon>
        <taxon>Lactobacillales</taxon>
        <taxon>Carnobacteriaceae</taxon>
        <taxon>Atopostipes</taxon>
    </lineage>
</organism>
<evidence type="ECO:0000313" key="2">
    <source>
        <dbReference type="Proteomes" id="UP000824106"/>
    </source>
</evidence>
<comment type="caution">
    <text evidence="1">The sequence shown here is derived from an EMBL/GenBank/DDBJ whole genome shotgun (WGS) entry which is preliminary data.</text>
</comment>
<evidence type="ECO:0000313" key="1">
    <source>
        <dbReference type="EMBL" id="HIZ71820.1"/>
    </source>
</evidence>
<dbReference type="AlphaFoldDB" id="A0A9D2G3R0"/>